<protein>
    <recommendedName>
        <fullName evidence="3">YD repeat-containing protein</fullName>
    </recommendedName>
</protein>
<keyword evidence="2" id="KW-1185">Reference proteome</keyword>
<evidence type="ECO:0000313" key="2">
    <source>
        <dbReference type="Proteomes" id="UP000199470"/>
    </source>
</evidence>
<accession>A0A1I4LGX8</accession>
<dbReference type="RefSeq" id="WP_093386941.1">
    <property type="nucleotide sequence ID" value="NZ_FOTW01000009.1"/>
</dbReference>
<organism evidence="1 2">
    <name type="scientific">Rugamonas rubra</name>
    <dbReference type="NCBI Taxonomy" id="758825"/>
    <lineage>
        <taxon>Bacteria</taxon>
        <taxon>Pseudomonadati</taxon>
        <taxon>Pseudomonadota</taxon>
        <taxon>Betaproteobacteria</taxon>
        <taxon>Burkholderiales</taxon>
        <taxon>Oxalobacteraceae</taxon>
        <taxon>Telluria group</taxon>
        <taxon>Rugamonas</taxon>
    </lineage>
</organism>
<dbReference type="STRING" id="758825.SAMN02982985_01947"/>
<dbReference type="Proteomes" id="UP000199470">
    <property type="component" value="Unassembled WGS sequence"/>
</dbReference>
<evidence type="ECO:0000313" key="1">
    <source>
        <dbReference type="EMBL" id="SFL90179.1"/>
    </source>
</evidence>
<name>A0A1I4LGX8_9BURK</name>
<dbReference type="AlphaFoldDB" id="A0A1I4LGX8"/>
<dbReference type="EMBL" id="FOTW01000009">
    <property type="protein sequence ID" value="SFL90179.1"/>
    <property type="molecule type" value="Genomic_DNA"/>
</dbReference>
<sequence>MVTSKTDPRGGTLVRTLVRDYDADNGLQSSETLEPGAPRYRLRTTFDRSSNRFGLVGKVTQDWIYPLPATAQSRVLSVTNYDGNGRLPATVANAMGH</sequence>
<proteinExistence type="predicted"/>
<gene>
    <name evidence="1" type="ORF">SAMN02982985_01947</name>
</gene>
<reference evidence="1 2" key="1">
    <citation type="submission" date="2016-10" db="EMBL/GenBank/DDBJ databases">
        <authorList>
            <person name="de Groot N.N."/>
        </authorList>
    </citation>
    <scope>NUCLEOTIDE SEQUENCE [LARGE SCALE GENOMIC DNA]</scope>
    <source>
        <strain evidence="1 2">ATCC 43154</strain>
    </source>
</reference>
<evidence type="ECO:0008006" key="3">
    <source>
        <dbReference type="Google" id="ProtNLM"/>
    </source>
</evidence>
<dbReference type="OrthoDB" id="8552614at2"/>